<evidence type="ECO:0000313" key="1">
    <source>
        <dbReference type="EMBL" id="KAI4869701.1"/>
    </source>
</evidence>
<accession>A0ACB9ZDQ3</accession>
<keyword evidence="2" id="KW-1185">Reference proteome</keyword>
<name>A0ACB9ZDQ3_9PEZI</name>
<dbReference type="EMBL" id="MU393428">
    <property type="protein sequence ID" value="KAI4869701.1"/>
    <property type="molecule type" value="Genomic_DNA"/>
</dbReference>
<reference evidence="1 2" key="1">
    <citation type="journal article" date="2022" name="New Phytol.">
        <title>Ecological generalism drives hyperdiversity of secondary metabolite gene clusters in xylarialean endophytes.</title>
        <authorList>
            <person name="Franco M.E.E."/>
            <person name="Wisecaver J.H."/>
            <person name="Arnold A.E."/>
            <person name="Ju Y.M."/>
            <person name="Slot J.C."/>
            <person name="Ahrendt S."/>
            <person name="Moore L.P."/>
            <person name="Eastman K.E."/>
            <person name="Scott K."/>
            <person name="Konkel Z."/>
            <person name="Mondo S.J."/>
            <person name="Kuo A."/>
            <person name="Hayes R.D."/>
            <person name="Haridas S."/>
            <person name="Andreopoulos B."/>
            <person name="Riley R."/>
            <person name="LaButti K."/>
            <person name="Pangilinan J."/>
            <person name="Lipzen A."/>
            <person name="Amirebrahimi M."/>
            <person name="Yan J."/>
            <person name="Adam C."/>
            <person name="Keymanesh K."/>
            <person name="Ng V."/>
            <person name="Louie K."/>
            <person name="Northen T."/>
            <person name="Drula E."/>
            <person name="Henrissat B."/>
            <person name="Hsieh H.M."/>
            <person name="Youens-Clark K."/>
            <person name="Lutzoni F."/>
            <person name="Miadlikowska J."/>
            <person name="Eastwood D.C."/>
            <person name="Hamelin R.C."/>
            <person name="Grigoriev I.V."/>
            <person name="U'Ren J.M."/>
        </authorList>
    </citation>
    <scope>NUCLEOTIDE SEQUENCE [LARGE SCALE GENOMIC DNA]</scope>
    <source>
        <strain evidence="1 2">CBS 119005</strain>
    </source>
</reference>
<evidence type="ECO:0000313" key="2">
    <source>
        <dbReference type="Proteomes" id="UP001497700"/>
    </source>
</evidence>
<gene>
    <name evidence="1" type="ORF">F4820DRAFT_364284</name>
</gene>
<sequence length="253" mass="27690">MARTNDTECEGIGGAGDIRVRSDRCFRDYSPSDTLISLSDNGQAFYSYPIPTFSDQSGLSTQPRPLQRYEGTTNARLSIVPSALSHDALTTQQNASPCLGDEISPLARFRRDTQPHEQLALGLSLTNSKQHSALVSPPLPLSSAEAERQNSTCESSGISSLCLSSGPAATPTPPKGSETSSAAELRELLHVIESPGWKDHVALEEQVPYLLRATMLKRRVRSETHPRESKTPKVRKRSRSHKHTNAVRHSPPR</sequence>
<proteinExistence type="predicted"/>
<dbReference type="Proteomes" id="UP001497700">
    <property type="component" value="Unassembled WGS sequence"/>
</dbReference>
<comment type="caution">
    <text evidence="1">The sequence shown here is derived from an EMBL/GenBank/DDBJ whole genome shotgun (WGS) entry which is preliminary data.</text>
</comment>
<protein>
    <submittedName>
        <fullName evidence="1">Uncharacterized protein</fullName>
    </submittedName>
</protein>
<organism evidence="1 2">
    <name type="scientific">Hypoxylon rubiginosum</name>
    <dbReference type="NCBI Taxonomy" id="110542"/>
    <lineage>
        <taxon>Eukaryota</taxon>
        <taxon>Fungi</taxon>
        <taxon>Dikarya</taxon>
        <taxon>Ascomycota</taxon>
        <taxon>Pezizomycotina</taxon>
        <taxon>Sordariomycetes</taxon>
        <taxon>Xylariomycetidae</taxon>
        <taxon>Xylariales</taxon>
        <taxon>Hypoxylaceae</taxon>
        <taxon>Hypoxylon</taxon>
    </lineage>
</organism>